<keyword evidence="3" id="KW-1185">Reference proteome</keyword>
<dbReference type="OrthoDB" id="5959238at2759"/>
<dbReference type="AlphaFoldDB" id="A0A9W9ZBF9"/>
<feature type="compositionally biased region" description="Basic and acidic residues" evidence="1">
    <location>
        <begin position="109"/>
        <end position="125"/>
    </location>
</feature>
<proteinExistence type="predicted"/>
<feature type="region of interest" description="Disordered" evidence="1">
    <location>
        <begin position="150"/>
        <end position="174"/>
    </location>
</feature>
<comment type="caution">
    <text evidence="2">The sequence shown here is derived from an EMBL/GenBank/DDBJ whole genome shotgun (WGS) entry which is preliminary data.</text>
</comment>
<organism evidence="2 3">
    <name type="scientific">Desmophyllum pertusum</name>
    <dbReference type="NCBI Taxonomy" id="174260"/>
    <lineage>
        <taxon>Eukaryota</taxon>
        <taxon>Metazoa</taxon>
        <taxon>Cnidaria</taxon>
        <taxon>Anthozoa</taxon>
        <taxon>Hexacorallia</taxon>
        <taxon>Scleractinia</taxon>
        <taxon>Caryophylliina</taxon>
        <taxon>Caryophylliidae</taxon>
        <taxon>Desmophyllum</taxon>
    </lineage>
</organism>
<accession>A0A9W9ZBF9</accession>
<protein>
    <submittedName>
        <fullName evidence="2">Uncharacterized protein</fullName>
    </submittedName>
</protein>
<name>A0A9W9ZBF9_9CNID</name>
<reference evidence="2" key="1">
    <citation type="submission" date="2023-01" db="EMBL/GenBank/DDBJ databases">
        <title>Genome assembly of the deep-sea coral Lophelia pertusa.</title>
        <authorList>
            <person name="Herrera S."/>
            <person name="Cordes E."/>
        </authorList>
    </citation>
    <scope>NUCLEOTIDE SEQUENCE</scope>
    <source>
        <strain evidence="2">USNM1676648</strain>
        <tissue evidence="2">Polyp</tissue>
    </source>
</reference>
<evidence type="ECO:0000313" key="3">
    <source>
        <dbReference type="Proteomes" id="UP001163046"/>
    </source>
</evidence>
<sequence>MLVDERRNSKNRRQFSCPKIIDFNALKSFQDIRPMHKPKRIFNGFFPSRVRSTTTGIPSAYKEGQDNTLEELVPNPNSPPCQDGAVLSRTATSRNSSLRSEPITLPTESEPRLSPRQNTKQDSRRVVYSLRNGSPSPWVDRYKLKQKSISASSFVDVKNKSGNVEEPPVRGFSR</sequence>
<evidence type="ECO:0000256" key="1">
    <source>
        <dbReference type="SAM" id="MobiDB-lite"/>
    </source>
</evidence>
<dbReference type="EMBL" id="MU826367">
    <property type="protein sequence ID" value="KAJ7378295.1"/>
    <property type="molecule type" value="Genomic_DNA"/>
</dbReference>
<dbReference type="Proteomes" id="UP001163046">
    <property type="component" value="Unassembled WGS sequence"/>
</dbReference>
<feature type="compositionally biased region" description="Polar residues" evidence="1">
    <location>
        <begin position="89"/>
        <end position="99"/>
    </location>
</feature>
<evidence type="ECO:0000313" key="2">
    <source>
        <dbReference type="EMBL" id="KAJ7378295.1"/>
    </source>
</evidence>
<gene>
    <name evidence="2" type="ORF">OS493_023542</name>
</gene>
<feature type="region of interest" description="Disordered" evidence="1">
    <location>
        <begin position="71"/>
        <end position="125"/>
    </location>
</feature>